<reference evidence="1 2" key="1">
    <citation type="submission" date="2016-10" db="EMBL/GenBank/DDBJ databases">
        <authorList>
            <person name="de Groot N.N."/>
        </authorList>
    </citation>
    <scope>NUCLEOTIDE SEQUENCE [LARGE SCALE GENOMIC DNA]</scope>
    <source>
        <strain evidence="1 2">OK461</strain>
    </source>
</reference>
<evidence type="ECO:0000313" key="2">
    <source>
        <dbReference type="Proteomes" id="UP000181942"/>
    </source>
</evidence>
<name>A0A1I2GQ37_9ACTN</name>
<organism evidence="1 2">
    <name type="scientific">Streptomyces mirabilis</name>
    <dbReference type="NCBI Taxonomy" id="68239"/>
    <lineage>
        <taxon>Bacteria</taxon>
        <taxon>Bacillati</taxon>
        <taxon>Actinomycetota</taxon>
        <taxon>Actinomycetes</taxon>
        <taxon>Kitasatosporales</taxon>
        <taxon>Streptomycetaceae</taxon>
        <taxon>Streptomyces</taxon>
    </lineage>
</organism>
<gene>
    <name evidence="1" type="ORF">SAMN02787118_104344</name>
</gene>
<proteinExistence type="predicted"/>
<evidence type="ECO:0000313" key="1">
    <source>
        <dbReference type="EMBL" id="SFF19109.1"/>
    </source>
</evidence>
<protein>
    <submittedName>
        <fullName evidence="1">Uncharacterized protein</fullName>
    </submittedName>
</protein>
<dbReference type="Proteomes" id="UP000181942">
    <property type="component" value="Unassembled WGS sequence"/>
</dbReference>
<sequence>MNAGCNGERHMTGPIVLLSHDRGGLAGAGAQLWIPVGATAPALGAWGRFLVTRVWLAVTGRAPRRLMGFLDEAHRRGALRQSGAYCAFRHLRRLAGVERSTGDPSAQECLDVLG</sequence>
<dbReference type="EMBL" id="FONR01000004">
    <property type="protein sequence ID" value="SFF19109.1"/>
    <property type="molecule type" value="Genomic_DNA"/>
</dbReference>
<dbReference type="AlphaFoldDB" id="A0A1I2GQ37"/>
<accession>A0A1I2GQ37</accession>